<evidence type="ECO:0000256" key="7">
    <source>
        <dbReference type="ARBA" id="ARBA00022692"/>
    </source>
</evidence>
<evidence type="ECO:0000259" key="22">
    <source>
        <dbReference type="PROSITE" id="PS50011"/>
    </source>
</evidence>
<dbReference type="EMBL" id="EQ973811">
    <property type="protein sequence ID" value="EEF45663.1"/>
    <property type="molecule type" value="Genomic_DNA"/>
</dbReference>
<evidence type="ECO:0000256" key="17">
    <source>
        <dbReference type="ARBA" id="ARBA00048679"/>
    </source>
</evidence>
<dbReference type="PROSITE" id="PS00107">
    <property type="entry name" value="PROTEIN_KINASE_ATP"/>
    <property type="match status" value="1"/>
</dbReference>
<evidence type="ECO:0000256" key="3">
    <source>
        <dbReference type="ARBA" id="ARBA00022475"/>
    </source>
</evidence>
<dbReference type="Pfam" id="PF13947">
    <property type="entry name" value="GUB_WAK_bind"/>
    <property type="match status" value="1"/>
</dbReference>
<keyword evidence="14" id="KW-0675">Receptor</keyword>
<feature type="region of interest" description="Disordered" evidence="19">
    <location>
        <begin position="298"/>
        <end position="334"/>
    </location>
</feature>
<evidence type="ECO:0000256" key="20">
    <source>
        <dbReference type="SAM" id="Phobius"/>
    </source>
</evidence>
<evidence type="ECO:0000256" key="2">
    <source>
        <dbReference type="ARBA" id="ARBA00012513"/>
    </source>
</evidence>
<evidence type="ECO:0000256" key="10">
    <source>
        <dbReference type="ARBA" id="ARBA00022777"/>
    </source>
</evidence>
<dbReference type="GO" id="GO:0005886">
    <property type="term" value="C:plasma membrane"/>
    <property type="evidence" value="ECO:0007669"/>
    <property type="project" value="UniProtKB-SubCell"/>
</dbReference>
<evidence type="ECO:0000256" key="9">
    <source>
        <dbReference type="ARBA" id="ARBA00022741"/>
    </source>
</evidence>
<dbReference type="FunFam" id="1.10.510.10:FF:000161">
    <property type="entry name" value="Wall-associated receptor kinase-like 20"/>
    <property type="match status" value="1"/>
</dbReference>
<keyword evidence="24" id="KW-1185">Reference proteome</keyword>
<dbReference type="Gene3D" id="1.10.510.10">
    <property type="entry name" value="Transferase(Phosphotransferase) domain 1"/>
    <property type="match status" value="1"/>
</dbReference>
<gene>
    <name evidence="23" type="ORF">RCOM_1729460</name>
</gene>
<protein>
    <recommendedName>
        <fullName evidence="2">non-specific serine/threonine protein kinase</fullName>
        <ecNumber evidence="2">2.7.11.1</ecNumber>
    </recommendedName>
</protein>
<dbReference type="CDD" id="cd14066">
    <property type="entry name" value="STKc_IRAK"/>
    <property type="match status" value="1"/>
</dbReference>
<feature type="binding site" evidence="18">
    <location>
        <position position="385"/>
    </location>
    <ligand>
        <name>ATP</name>
        <dbReference type="ChEBI" id="CHEBI:30616"/>
    </ligand>
</feature>
<keyword evidence="6 23" id="KW-0808">Transferase</keyword>
<evidence type="ECO:0000256" key="18">
    <source>
        <dbReference type="PROSITE-ProRule" id="PRU10141"/>
    </source>
</evidence>
<evidence type="ECO:0000256" key="13">
    <source>
        <dbReference type="ARBA" id="ARBA00023136"/>
    </source>
</evidence>
<keyword evidence="11 18" id="KW-0067">ATP-binding</keyword>
<proteinExistence type="predicted"/>
<dbReference type="SUPFAM" id="SSF56112">
    <property type="entry name" value="Protein kinase-like (PK-like)"/>
    <property type="match status" value="1"/>
</dbReference>
<accession>B9RSP6</accession>
<evidence type="ECO:0000256" key="15">
    <source>
        <dbReference type="ARBA" id="ARBA00023180"/>
    </source>
</evidence>
<evidence type="ECO:0000256" key="19">
    <source>
        <dbReference type="SAM" id="MobiDB-lite"/>
    </source>
</evidence>
<dbReference type="FunCoup" id="B9RSP6">
    <property type="interactions" value="271"/>
</dbReference>
<feature type="chain" id="PRO_5002890973" description="non-specific serine/threonine protein kinase" evidence="21">
    <location>
        <begin position="29"/>
        <end position="685"/>
    </location>
</feature>
<evidence type="ECO:0000256" key="5">
    <source>
        <dbReference type="ARBA" id="ARBA00022553"/>
    </source>
</evidence>
<evidence type="ECO:0000256" key="14">
    <source>
        <dbReference type="ARBA" id="ARBA00023170"/>
    </source>
</evidence>
<dbReference type="GO" id="GO:0004674">
    <property type="term" value="F:protein serine/threonine kinase activity"/>
    <property type="evidence" value="ECO:0007669"/>
    <property type="project" value="UniProtKB-KW"/>
</dbReference>
<evidence type="ECO:0000256" key="12">
    <source>
        <dbReference type="ARBA" id="ARBA00022989"/>
    </source>
</evidence>
<dbReference type="InterPro" id="IPR032872">
    <property type="entry name" value="WAK_assoc_C"/>
</dbReference>
<evidence type="ECO:0000313" key="23">
    <source>
        <dbReference type="EMBL" id="EEF45663.1"/>
    </source>
</evidence>
<evidence type="ECO:0000313" key="24">
    <source>
        <dbReference type="Proteomes" id="UP000008311"/>
    </source>
</evidence>
<dbReference type="SMART" id="SM00220">
    <property type="entry name" value="S_TKc"/>
    <property type="match status" value="1"/>
</dbReference>
<organism evidence="23 24">
    <name type="scientific">Ricinus communis</name>
    <name type="common">Castor bean</name>
    <dbReference type="NCBI Taxonomy" id="3988"/>
    <lineage>
        <taxon>Eukaryota</taxon>
        <taxon>Viridiplantae</taxon>
        <taxon>Streptophyta</taxon>
        <taxon>Embryophyta</taxon>
        <taxon>Tracheophyta</taxon>
        <taxon>Spermatophyta</taxon>
        <taxon>Magnoliopsida</taxon>
        <taxon>eudicotyledons</taxon>
        <taxon>Gunneridae</taxon>
        <taxon>Pentapetalae</taxon>
        <taxon>rosids</taxon>
        <taxon>fabids</taxon>
        <taxon>Malpighiales</taxon>
        <taxon>Euphorbiaceae</taxon>
        <taxon>Acalyphoideae</taxon>
        <taxon>Acalypheae</taxon>
        <taxon>Ricinus</taxon>
    </lineage>
</organism>
<feature type="transmembrane region" description="Helical" evidence="20">
    <location>
        <begin position="267"/>
        <end position="288"/>
    </location>
</feature>
<feature type="domain" description="Protein kinase" evidence="22">
    <location>
        <begin position="357"/>
        <end position="632"/>
    </location>
</feature>
<dbReference type="InterPro" id="IPR000719">
    <property type="entry name" value="Prot_kinase_dom"/>
</dbReference>
<evidence type="ECO:0000256" key="21">
    <source>
        <dbReference type="SAM" id="SignalP"/>
    </source>
</evidence>
<keyword evidence="15" id="KW-0325">Glycoprotein</keyword>
<dbReference type="Pfam" id="PF14380">
    <property type="entry name" value="WAK_assoc"/>
    <property type="match status" value="1"/>
</dbReference>
<comment type="catalytic activity">
    <reaction evidence="17">
        <text>L-seryl-[protein] + ATP = O-phospho-L-seryl-[protein] + ADP + H(+)</text>
        <dbReference type="Rhea" id="RHEA:17989"/>
        <dbReference type="Rhea" id="RHEA-COMP:9863"/>
        <dbReference type="Rhea" id="RHEA-COMP:11604"/>
        <dbReference type="ChEBI" id="CHEBI:15378"/>
        <dbReference type="ChEBI" id="CHEBI:29999"/>
        <dbReference type="ChEBI" id="CHEBI:30616"/>
        <dbReference type="ChEBI" id="CHEBI:83421"/>
        <dbReference type="ChEBI" id="CHEBI:456216"/>
        <dbReference type="EC" id="2.7.11.1"/>
    </reaction>
</comment>
<name>B9RSP6_RICCO</name>
<keyword evidence="7 20" id="KW-0812">Transmembrane</keyword>
<dbReference type="PROSITE" id="PS50011">
    <property type="entry name" value="PROTEIN_KINASE_DOM"/>
    <property type="match status" value="1"/>
</dbReference>
<dbReference type="GO" id="GO:0005524">
    <property type="term" value="F:ATP binding"/>
    <property type="evidence" value="ECO:0007669"/>
    <property type="project" value="UniProtKB-UniRule"/>
</dbReference>
<keyword evidence="13 20" id="KW-0472">Membrane</keyword>
<dbReference type="InterPro" id="IPR017441">
    <property type="entry name" value="Protein_kinase_ATP_BS"/>
</dbReference>
<evidence type="ECO:0000256" key="1">
    <source>
        <dbReference type="ARBA" id="ARBA00004251"/>
    </source>
</evidence>
<dbReference type="InParanoid" id="B9RSP6"/>
<keyword evidence="9 18" id="KW-0547">Nucleotide-binding</keyword>
<keyword evidence="8 21" id="KW-0732">Signal</keyword>
<dbReference type="FunFam" id="3.30.200.20:FF:000214">
    <property type="entry name" value="WAK1-OsWAK receptor-like cytoplasmic kinase (OsWAK-RLCK)"/>
    <property type="match status" value="1"/>
</dbReference>
<comment type="subcellular location">
    <subcellularLocation>
        <location evidence="1">Cell membrane</location>
        <topology evidence="1">Single-pass type I membrane protein</topology>
    </subcellularLocation>
</comment>
<dbReference type="Proteomes" id="UP000008311">
    <property type="component" value="Unassembled WGS sequence"/>
</dbReference>
<dbReference type="GO" id="GO:0030247">
    <property type="term" value="F:polysaccharide binding"/>
    <property type="evidence" value="ECO:0007669"/>
    <property type="project" value="InterPro"/>
</dbReference>
<feature type="compositionally biased region" description="Low complexity" evidence="19">
    <location>
        <begin position="320"/>
        <end position="330"/>
    </location>
</feature>
<dbReference type="PANTHER" id="PTHR46008:SF34">
    <property type="entry name" value="PROTEIN KINASE DOMAIN-CONTAINING PROTEIN"/>
    <property type="match status" value="1"/>
</dbReference>
<feature type="signal peptide" evidence="21">
    <location>
        <begin position="1"/>
        <end position="28"/>
    </location>
</feature>
<sequence length="685" mass="76489">MQQRLILFPTMSLFLFITIILFRPPTFACAQIDSQYLNCSQKFECGNITDIGYPFWGSNRPQYCGHPEFELNCTGQTAVITIEELTYQVLEINSEEKTLKVARTDYIDNICPSNPVSTTLNFNYFSYTSDIQNITLYYGCPQSNPMPTLQDFTNQFSCNDSNGFFVTRNLSNLTAALMTYFRTCDVEVIVPANQSAAQSLENRPNQENLVIALEQGFGLEWRENSTCETCNISGGQCGSNSTDPSLFACYCTNGPDPFSCGRSQSSGVGIAGAVVIGIGLGCWIFLYVQRKKRIAAQTKNKDLPTPPSSKSQPAPVINFSQTTPSYSSSKSDLEKGSTYFGTKVFSYEELVEATDNFDPSKELGDGGFGTVYYGILSDGRVVAVKRLFENNMKRAEQFMNEIEILTRLRHKNLVTLYGCTSKRSRELVLVYEYIPNGTLADHIHGNRSKSGLLTWKVRLSIAIETADALAYLHASDVIHRDVKTNNILLDNNFRVKVADFGLSRLFPNDCTHVSTAPQGTPGYVDPEYYQCYQLTDKSDVYSFGVVLVELISSLQAVDTNRHRLDINLANMAVNKIQNHAINELVDPMLGYDKDYAVRKMTTSVAELAFRCLQQEKDMRPTMAEVLEALKKIESEDYGSEKTEALDIKEDDVVLLNHVAPFSPDESVTTDKWVSSSSITTTTTSF</sequence>
<comment type="catalytic activity">
    <reaction evidence="16">
        <text>L-threonyl-[protein] + ATP = O-phospho-L-threonyl-[protein] + ADP + H(+)</text>
        <dbReference type="Rhea" id="RHEA:46608"/>
        <dbReference type="Rhea" id="RHEA-COMP:11060"/>
        <dbReference type="Rhea" id="RHEA-COMP:11605"/>
        <dbReference type="ChEBI" id="CHEBI:15378"/>
        <dbReference type="ChEBI" id="CHEBI:30013"/>
        <dbReference type="ChEBI" id="CHEBI:30616"/>
        <dbReference type="ChEBI" id="CHEBI:61977"/>
        <dbReference type="ChEBI" id="CHEBI:456216"/>
        <dbReference type="EC" id="2.7.11.1"/>
    </reaction>
</comment>
<evidence type="ECO:0000256" key="8">
    <source>
        <dbReference type="ARBA" id="ARBA00022729"/>
    </source>
</evidence>
<dbReference type="InterPro" id="IPR011009">
    <property type="entry name" value="Kinase-like_dom_sf"/>
</dbReference>
<dbReference type="AlphaFoldDB" id="B9RSP6"/>
<keyword evidence="10 23" id="KW-0418">Kinase</keyword>
<evidence type="ECO:0000256" key="6">
    <source>
        <dbReference type="ARBA" id="ARBA00022679"/>
    </source>
</evidence>
<dbReference type="eggNOG" id="KOG1187">
    <property type="taxonomic scope" value="Eukaryota"/>
</dbReference>
<keyword evidence="4" id="KW-0723">Serine/threonine-protein kinase</keyword>
<dbReference type="InterPro" id="IPR008271">
    <property type="entry name" value="Ser/Thr_kinase_AS"/>
</dbReference>
<dbReference type="EC" id="2.7.11.1" evidence="2"/>
<dbReference type="Gene3D" id="3.30.200.20">
    <property type="entry name" value="Phosphorylase Kinase, domain 1"/>
    <property type="match status" value="1"/>
</dbReference>
<keyword evidence="5" id="KW-0597">Phosphoprotein</keyword>
<dbReference type="PANTHER" id="PTHR46008">
    <property type="entry name" value="LEAF RUST 10 DISEASE-RESISTANCE LOCUS RECEPTOR-LIKE PROTEIN KINASE-LIKE 1.4"/>
    <property type="match status" value="1"/>
</dbReference>
<dbReference type="STRING" id="3988.B9RSP6"/>
<evidence type="ECO:0000256" key="16">
    <source>
        <dbReference type="ARBA" id="ARBA00047899"/>
    </source>
</evidence>
<dbReference type="Pfam" id="PF00069">
    <property type="entry name" value="Pkinase"/>
    <property type="match status" value="1"/>
</dbReference>
<reference evidence="24" key="1">
    <citation type="journal article" date="2010" name="Nat. Biotechnol.">
        <title>Draft genome sequence of the oilseed species Ricinus communis.</title>
        <authorList>
            <person name="Chan A.P."/>
            <person name="Crabtree J."/>
            <person name="Zhao Q."/>
            <person name="Lorenzi H."/>
            <person name="Orvis J."/>
            <person name="Puiu D."/>
            <person name="Melake-Berhan A."/>
            <person name="Jones K.M."/>
            <person name="Redman J."/>
            <person name="Chen G."/>
            <person name="Cahoon E.B."/>
            <person name="Gedil M."/>
            <person name="Stanke M."/>
            <person name="Haas B.J."/>
            <person name="Wortman J.R."/>
            <person name="Fraser-Liggett C.M."/>
            <person name="Ravel J."/>
            <person name="Rabinowicz P.D."/>
        </authorList>
    </citation>
    <scope>NUCLEOTIDE SEQUENCE [LARGE SCALE GENOMIC DNA]</scope>
    <source>
        <strain evidence="24">cv. Hale</strain>
    </source>
</reference>
<evidence type="ECO:0000256" key="11">
    <source>
        <dbReference type="ARBA" id="ARBA00022840"/>
    </source>
</evidence>
<keyword evidence="12 20" id="KW-1133">Transmembrane helix</keyword>
<dbReference type="InterPro" id="IPR025287">
    <property type="entry name" value="WAK_GUB"/>
</dbReference>
<dbReference type="PROSITE" id="PS00108">
    <property type="entry name" value="PROTEIN_KINASE_ST"/>
    <property type="match status" value="1"/>
</dbReference>
<dbReference type="GO" id="GO:0106310">
    <property type="term" value="F:protein serine kinase activity"/>
    <property type="evidence" value="ECO:0007669"/>
    <property type="project" value="RHEA"/>
</dbReference>
<keyword evidence="3" id="KW-1003">Cell membrane</keyword>
<evidence type="ECO:0000256" key="4">
    <source>
        <dbReference type="ARBA" id="ARBA00022527"/>
    </source>
</evidence>